<evidence type="ECO:0000313" key="1">
    <source>
        <dbReference type="EMBL" id="GFH32180.1"/>
    </source>
</evidence>
<dbReference type="Proteomes" id="UP000485058">
    <property type="component" value="Unassembled WGS sequence"/>
</dbReference>
<feature type="non-terminal residue" evidence="1">
    <location>
        <position position="1"/>
    </location>
</feature>
<reference evidence="1 2" key="1">
    <citation type="submission" date="2020-02" db="EMBL/GenBank/DDBJ databases">
        <title>Draft genome sequence of Haematococcus lacustris strain NIES-144.</title>
        <authorList>
            <person name="Morimoto D."/>
            <person name="Nakagawa S."/>
            <person name="Yoshida T."/>
            <person name="Sawayama S."/>
        </authorList>
    </citation>
    <scope>NUCLEOTIDE SEQUENCE [LARGE SCALE GENOMIC DNA]</scope>
    <source>
        <strain evidence="1 2">NIES-144</strain>
    </source>
</reference>
<dbReference type="EMBL" id="BLLF01006359">
    <property type="protein sequence ID" value="GFH32180.1"/>
    <property type="molecule type" value="Genomic_DNA"/>
</dbReference>
<feature type="non-terminal residue" evidence="1">
    <location>
        <position position="13"/>
    </location>
</feature>
<organism evidence="1 2">
    <name type="scientific">Haematococcus lacustris</name>
    <name type="common">Green alga</name>
    <name type="synonym">Haematococcus pluvialis</name>
    <dbReference type="NCBI Taxonomy" id="44745"/>
    <lineage>
        <taxon>Eukaryota</taxon>
        <taxon>Viridiplantae</taxon>
        <taxon>Chlorophyta</taxon>
        <taxon>core chlorophytes</taxon>
        <taxon>Chlorophyceae</taxon>
        <taxon>CS clade</taxon>
        <taxon>Chlamydomonadales</taxon>
        <taxon>Haematococcaceae</taxon>
        <taxon>Haematococcus</taxon>
    </lineage>
</organism>
<accession>A0A6A0AGU8</accession>
<name>A0A6A0AGU8_HAELA</name>
<sequence>QPQLLHQPLSRLH</sequence>
<proteinExistence type="predicted"/>
<evidence type="ECO:0000313" key="2">
    <source>
        <dbReference type="Proteomes" id="UP000485058"/>
    </source>
</evidence>
<protein>
    <submittedName>
        <fullName evidence="1">Uncharacterized protein</fullName>
    </submittedName>
</protein>
<keyword evidence="2" id="KW-1185">Reference proteome</keyword>
<comment type="caution">
    <text evidence="1">The sequence shown here is derived from an EMBL/GenBank/DDBJ whole genome shotgun (WGS) entry which is preliminary data.</text>
</comment>
<gene>
    <name evidence="1" type="ORF">HaLaN_31359</name>
</gene>